<evidence type="ECO:0000313" key="4">
    <source>
        <dbReference type="Proteomes" id="UP001602370"/>
    </source>
</evidence>
<dbReference type="Proteomes" id="UP001602370">
    <property type="component" value="Unassembled WGS sequence"/>
</dbReference>
<evidence type="ECO:0000259" key="2">
    <source>
        <dbReference type="Pfam" id="PF23359"/>
    </source>
</evidence>
<feature type="domain" description="Lsr2 DNA-binding" evidence="2">
    <location>
        <begin position="203"/>
        <end position="235"/>
    </location>
</feature>
<gene>
    <name evidence="3" type="ORF">ACFY8C_29950</name>
</gene>
<protein>
    <submittedName>
        <fullName evidence="3">Histone-like nucleoid-structuring protein Lsr2</fullName>
    </submittedName>
</protein>
<dbReference type="InterPro" id="IPR055370">
    <property type="entry name" value="Lsr2_DNA-bd"/>
</dbReference>
<dbReference type="RefSeq" id="WP_388309828.1">
    <property type="nucleotide sequence ID" value="NZ_JBIBDZ010000010.1"/>
</dbReference>
<accession>A0ABW6XYD3</accession>
<organism evidence="3 4">
    <name type="scientific">Streptomyces flavochromogenes</name>
    <dbReference type="NCBI Taxonomy" id="68199"/>
    <lineage>
        <taxon>Bacteria</taxon>
        <taxon>Bacillati</taxon>
        <taxon>Actinomycetota</taxon>
        <taxon>Actinomycetes</taxon>
        <taxon>Kitasatosporales</taxon>
        <taxon>Streptomycetaceae</taxon>
        <taxon>Streptomyces</taxon>
    </lineage>
</organism>
<dbReference type="EMBL" id="JBIBDZ010000010">
    <property type="protein sequence ID" value="MFF5922526.1"/>
    <property type="molecule type" value="Genomic_DNA"/>
</dbReference>
<dbReference type="Gene3D" id="4.10.320.10">
    <property type="entry name" value="E3-binding domain"/>
    <property type="match status" value="1"/>
</dbReference>
<dbReference type="Pfam" id="PF14568">
    <property type="entry name" value="SUKH_6"/>
    <property type="match status" value="1"/>
</dbReference>
<name>A0ABW6XYD3_9ACTN</name>
<evidence type="ECO:0000313" key="3">
    <source>
        <dbReference type="EMBL" id="MFF5922526.1"/>
    </source>
</evidence>
<proteinExistence type="predicted"/>
<dbReference type="Pfam" id="PF23359">
    <property type="entry name" value="Lsr2_DNA-bd"/>
    <property type="match status" value="1"/>
</dbReference>
<evidence type="ECO:0000256" key="1">
    <source>
        <dbReference type="ARBA" id="ARBA00023125"/>
    </source>
</evidence>
<dbReference type="InterPro" id="IPR036625">
    <property type="entry name" value="E3-bd_dom_sf"/>
</dbReference>
<keyword evidence="1" id="KW-0238">DNA-binding</keyword>
<dbReference type="SUPFAM" id="SSF160631">
    <property type="entry name" value="SMI1/KNR4-like"/>
    <property type="match status" value="1"/>
</dbReference>
<keyword evidence="4" id="KW-1185">Reference proteome</keyword>
<comment type="caution">
    <text evidence="3">The sequence shown here is derived from an EMBL/GenBank/DDBJ whole genome shotgun (WGS) entry which is preliminary data.</text>
</comment>
<sequence length="247" mass="26544">MTALPGLAALTSLCPPPPVAPPAPDWPLAEGALGMSLPRDYKELVAAYGPGEFCDFLTLYRPGALSEWVDLTGPMPARLRAQLDAVRSAGTGRSAGARSPGEPRCATEDLLVVGVTGNGHYLFWDTRPRDAPDRWTVAVTERLGAPWFTYSGSVTAFLVDVLGGTLHVPLFPRDLLDNGPSFTPSRLRGRVPVTAPSTWSQVSTSTIRTWARANGHDVPDRGRVPVAILEAWEAATHSDRPRGTDLR</sequence>
<reference evidence="3 4" key="1">
    <citation type="submission" date="2024-10" db="EMBL/GenBank/DDBJ databases">
        <title>The Natural Products Discovery Center: Release of the First 8490 Sequenced Strains for Exploring Actinobacteria Biosynthetic Diversity.</title>
        <authorList>
            <person name="Kalkreuter E."/>
            <person name="Kautsar S.A."/>
            <person name="Yang D."/>
            <person name="Bader C.D."/>
            <person name="Teijaro C.N."/>
            <person name="Fluegel L."/>
            <person name="Davis C.M."/>
            <person name="Simpson J.R."/>
            <person name="Lauterbach L."/>
            <person name="Steele A.D."/>
            <person name="Gui C."/>
            <person name="Meng S."/>
            <person name="Li G."/>
            <person name="Viehrig K."/>
            <person name="Ye F."/>
            <person name="Su P."/>
            <person name="Kiefer A.F."/>
            <person name="Nichols A."/>
            <person name="Cepeda A.J."/>
            <person name="Yan W."/>
            <person name="Fan B."/>
            <person name="Jiang Y."/>
            <person name="Adhikari A."/>
            <person name="Zheng C.-J."/>
            <person name="Schuster L."/>
            <person name="Cowan T.M."/>
            <person name="Smanski M.J."/>
            <person name="Chevrette M.G."/>
            <person name="De Carvalho L.P.S."/>
            <person name="Shen B."/>
        </authorList>
    </citation>
    <scope>NUCLEOTIDE SEQUENCE [LARGE SCALE GENOMIC DNA]</scope>
    <source>
        <strain evidence="3 4">NPDC012605</strain>
    </source>
</reference>
<dbReference type="InterPro" id="IPR037883">
    <property type="entry name" value="Knr4/Smi1-like_sf"/>
</dbReference>